<gene>
    <name evidence="1" type="ORF">SAMN06269250_6402</name>
</gene>
<proteinExistence type="predicted"/>
<protein>
    <submittedName>
        <fullName evidence="1">Uncharacterized protein</fullName>
    </submittedName>
</protein>
<accession>A0A286GW37</accession>
<dbReference type="Proteomes" id="UP000219452">
    <property type="component" value="Unassembled WGS sequence"/>
</dbReference>
<sequence length="70" mass="7862">MKRLLFPSFKFPYLQLLTQHKHTNRVIIIANNGKAVSGSGLLRKYGCLCSIVERIGTMTNVAAKLIWLST</sequence>
<keyword evidence="2" id="KW-1185">Reference proteome</keyword>
<organism evidence="1 2">
    <name type="scientific">Spirosoma fluviale</name>
    <dbReference type="NCBI Taxonomy" id="1597977"/>
    <lineage>
        <taxon>Bacteria</taxon>
        <taxon>Pseudomonadati</taxon>
        <taxon>Bacteroidota</taxon>
        <taxon>Cytophagia</taxon>
        <taxon>Cytophagales</taxon>
        <taxon>Cytophagaceae</taxon>
        <taxon>Spirosoma</taxon>
    </lineage>
</organism>
<name>A0A286GW37_9BACT</name>
<evidence type="ECO:0000313" key="2">
    <source>
        <dbReference type="Proteomes" id="UP000219452"/>
    </source>
</evidence>
<evidence type="ECO:0000313" key="1">
    <source>
        <dbReference type="EMBL" id="SOD99396.1"/>
    </source>
</evidence>
<dbReference type="AlphaFoldDB" id="A0A286GW37"/>
<dbReference type="EMBL" id="OCNH01000009">
    <property type="protein sequence ID" value="SOD99396.1"/>
    <property type="molecule type" value="Genomic_DNA"/>
</dbReference>
<reference evidence="2" key="1">
    <citation type="submission" date="2017-09" db="EMBL/GenBank/DDBJ databases">
        <authorList>
            <person name="Varghese N."/>
            <person name="Submissions S."/>
        </authorList>
    </citation>
    <scope>NUCLEOTIDE SEQUENCE [LARGE SCALE GENOMIC DNA]</scope>
    <source>
        <strain evidence="2">DSM 29961</strain>
    </source>
</reference>